<keyword evidence="1" id="KW-0812">Transmembrane</keyword>
<accession>A0A552IIA6</accession>
<evidence type="ECO:0000313" key="3">
    <source>
        <dbReference type="Proteomes" id="UP000319191"/>
    </source>
</evidence>
<reference evidence="2 3" key="1">
    <citation type="submission" date="2019-01" db="EMBL/GenBank/DDBJ databases">
        <title>Coherence of Microcystis species and biogeography revealed through population genomics.</title>
        <authorList>
            <person name="Perez-Carrascal O.M."/>
            <person name="Terrat Y."/>
            <person name="Giani A."/>
            <person name="Fortin N."/>
            <person name="Tromas N."/>
            <person name="Shapiro B.J."/>
        </authorList>
    </citation>
    <scope>NUCLEOTIDE SEQUENCE [LARGE SCALE GENOMIC DNA]</scope>
    <source>
        <strain evidence="2">Mn_MB_F_20050700_S1D</strain>
    </source>
</reference>
<gene>
    <name evidence="2" type="ORF">EWV54_20525</name>
</gene>
<evidence type="ECO:0000256" key="1">
    <source>
        <dbReference type="SAM" id="Phobius"/>
    </source>
</evidence>
<feature type="transmembrane region" description="Helical" evidence="1">
    <location>
        <begin position="14"/>
        <end position="34"/>
    </location>
</feature>
<name>A0A552IIA6_9CHRO</name>
<dbReference type="AlphaFoldDB" id="A0A552IIA6"/>
<keyword evidence="1" id="KW-1133">Transmembrane helix</keyword>
<comment type="caution">
    <text evidence="2">The sequence shown here is derived from an EMBL/GenBank/DDBJ whole genome shotgun (WGS) entry which is preliminary data.</text>
</comment>
<protein>
    <submittedName>
        <fullName evidence="2">Uncharacterized protein</fullName>
    </submittedName>
</protein>
<sequence length="73" mass="8144">MTQQFYKLTLSSAIALYQNGLISATALVYLYILIKLKPGWKLTLHQRPTCSELGIQKTAFYKAISFTRGAGSD</sequence>
<keyword evidence="1" id="KW-0472">Membrane</keyword>
<dbReference type="EMBL" id="SFAV01000289">
    <property type="protein sequence ID" value="TRU83199.1"/>
    <property type="molecule type" value="Genomic_DNA"/>
</dbReference>
<proteinExistence type="predicted"/>
<dbReference type="Proteomes" id="UP000319191">
    <property type="component" value="Unassembled WGS sequence"/>
</dbReference>
<organism evidence="2 3">
    <name type="scientific">Microcystis novacekii Mn_MB_F_20050700_S1D</name>
    <dbReference type="NCBI Taxonomy" id="2486266"/>
    <lineage>
        <taxon>Bacteria</taxon>
        <taxon>Bacillati</taxon>
        <taxon>Cyanobacteriota</taxon>
        <taxon>Cyanophyceae</taxon>
        <taxon>Oscillatoriophycideae</taxon>
        <taxon>Chroococcales</taxon>
        <taxon>Microcystaceae</taxon>
        <taxon>Microcystis</taxon>
    </lineage>
</organism>
<evidence type="ECO:0000313" key="2">
    <source>
        <dbReference type="EMBL" id="TRU83199.1"/>
    </source>
</evidence>